<evidence type="ECO:0000313" key="2">
    <source>
        <dbReference type="Proteomes" id="UP000006048"/>
    </source>
</evidence>
<name>I4B8S8_TURPD</name>
<evidence type="ECO:0000313" key="1">
    <source>
        <dbReference type="EMBL" id="AFM13685.1"/>
    </source>
</evidence>
<keyword evidence="2" id="KW-1185">Reference proteome</keyword>
<organism evidence="1 2">
    <name type="scientific">Turneriella parva (strain ATCC BAA-1111 / DSM 21527 / NCTC 11395 / H)</name>
    <name type="common">Leptospira parva</name>
    <dbReference type="NCBI Taxonomy" id="869212"/>
    <lineage>
        <taxon>Bacteria</taxon>
        <taxon>Pseudomonadati</taxon>
        <taxon>Spirochaetota</taxon>
        <taxon>Spirochaetia</taxon>
        <taxon>Leptospirales</taxon>
        <taxon>Leptospiraceae</taxon>
        <taxon>Turneriella</taxon>
    </lineage>
</organism>
<dbReference type="AlphaFoldDB" id="I4B8S8"/>
<reference evidence="1 2" key="1">
    <citation type="submission" date="2012-06" db="EMBL/GenBank/DDBJ databases">
        <title>The complete chromosome of genome of Turneriella parva DSM 21527.</title>
        <authorList>
            <consortium name="US DOE Joint Genome Institute (JGI-PGF)"/>
            <person name="Lucas S."/>
            <person name="Han J."/>
            <person name="Lapidus A."/>
            <person name="Bruce D."/>
            <person name="Goodwin L."/>
            <person name="Pitluck S."/>
            <person name="Peters L."/>
            <person name="Kyrpides N."/>
            <person name="Mavromatis K."/>
            <person name="Ivanova N."/>
            <person name="Mikhailova N."/>
            <person name="Chertkov O."/>
            <person name="Detter J.C."/>
            <person name="Tapia R."/>
            <person name="Han C."/>
            <person name="Land M."/>
            <person name="Hauser L."/>
            <person name="Markowitz V."/>
            <person name="Cheng J.-F."/>
            <person name="Hugenholtz P."/>
            <person name="Woyke T."/>
            <person name="Wu D."/>
            <person name="Gronow S."/>
            <person name="Wellnitz S."/>
            <person name="Brambilla E."/>
            <person name="Klenk H.-P."/>
            <person name="Eisen J.A."/>
        </authorList>
    </citation>
    <scope>NUCLEOTIDE SEQUENCE [LARGE SCALE GENOMIC DNA]</scope>
    <source>
        <strain evidence="2">ATCC BAA-1111 / DSM 21527 / NCTC 11395 / H</strain>
    </source>
</reference>
<dbReference type="KEGG" id="tpx:Turpa_3046"/>
<dbReference type="RefSeq" id="WP_014804186.1">
    <property type="nucleotide sequence ID" value="NC_018020.1"/>
</dbReference>
<gene>
    <name evidence="1" type="ordered locus">Turpa_3046</name>
</gene>
<proteinExistence type="predicted"/>
<dbReference type="PATRIC" id="fig|869212.3.peg.3072"/>
<dbReference type="OrthoDB" id="317780at2"/>
<dbReference type="HOGENOM" id="CLU_410448_0_0_12"/>
<sequence length="669" mass="71016">MNLRTSSVIIVLCLAFTRCGSLLSELDRIKKKFEGTPAAPQVGEVQPVYAAATNWLQYVRNDGTGALTATGTLCDGAETGLASSCLHGGEMKRVPVTNRSDCAGLNATDALGAFTWRCAMINGVPNMVTGGLAEERYLSHLLDFSGTGSWRLNSVTVTDSAGSASTEPTLWYTNPIVRDFTDVASPSSLDLNNSDTVYMFTTSPGKQLFLSGARAALVTQPGVVIATTAVLHHISPSNSFNWVEATTDSTGATNSALNLTNSNFCAVRGSNFANRRIVFASTNYARVSFTRVFNAGIDFVGSGVGNIFNEVILSNGRWLLDAAGNHNLVSVGLTLHNADYGYSTGNSQTYTGHIGINHTGANLAVQGLRGGPIEDSTFMNMLYVNNESFGIGTAGVRNTFVNVAIGSAQARISSTANFEYFSGQVRYGQTNALCAVGAGTHGIDASCIAQNASDFTLTTSLNFNAAFVGRVTADDTANQSDAAGLATFGSIADYFRFESRHRGYGREAAIAHFDTTHRGACTSGSCRIWDLRLRSTDTQLREVLPVPGTDDMYFHHWQAGTADACTAIHGAVWGDAVCSLPGYTDQGACEGEGGAWQASICTTRALRNAYEILNDARGNDNGLCESNEACMYTPNFGAYQGHGRIVSVGNISGGDFLNVDLYRFETNGI</sequence>
<dbReference type="STRING" id="869212.Turpa_3046"/>
<dbReference type="EMBL" id="CP002959">
    <property type="protein sequence ID" value="AFM13685.1"/>
    <property type="molecule type" value="Genomic_DNA"/>
</dbReference>
<dbReference type="Proteomes" id="UP000006048">
    <property type="component" value="Chromosome"/>
</dbReference>
<accession>I4B8S8</accession>
<protein>
    <submittedName>
        <fullName evidence="1">Uncharacterized protein</fullName>
    </submittedName>
</protein>